<feature type="region of interest" description="Disordered" evidence="1">
    <location>
        <begin position="32"/>
        <end position="103"/>
    </location>
</feature>
<evidence type="ECO:0000256" key="1">
    <source>
        <dbReference type="SAM" id="MobiDB-lite"/>
    </source>
</evidence>
<comment type="caution">
    <text evidence="2">The sequence shown here is derived from an EMBL/GenBank/DDBJ whole genome shotgun (WGS) entry which is preliminary data.</text>
</comment>
<dbReference type="AlphaFoldDB" id="A0AB34IPX7"/>
<evidence type="ECO:0000313" key="2">
    <source>
        <dbReference type="EMBL" id="KAL1504170.1"/>
    </source>
</evidence>
<sequence>MIDALGRPMAPFGHHPFAFRTAFGRPAHTFESRSLIDTGPPPAPQPRSRRSPPVLHTSMRTPRSRTDAENKCNKPNVLARPSVTKSPRAVDAWMPSPTSAPRAVDAWMTSPTSAAEHARSLLKPRKLPVPVYAPSSEIGTLRALHAGRPMPESGSRPSTARSACSAPAHASGGVSRHTASSTRRQALQAAHITPSGIEARFRPKPPPPRPSSSPVFRRPMLRTAVVEERVVVERSASVVTENPQPPVRSEPVEAHVHVLVESTRIGEFPVAQVKIFFSPEEVVANVVQAFWRSCITRKSCKADDRQKRAEMAAAKIARLWQQRVQEKRQQFDRRAARSLVVSILPDPVS</sequence>
<organism evidence="2 3">
    <name type="scientific">Prymnesium parvum</name>
    <name type="common">Toxic golden alga</name>
    <dbReference type="NCBI Taxonomy" id="97485"/>
    <lineage>
        <taxon>Eukaryota</taxon>
        <taxon>Haptista</taxon>
        <taxon>Haptophyta</taxon>
        <taxon>Prymnesiophyceae</taxon>
        <taxon>Prymnesiales</taxon>
        <taxon>Prymnesiaceae</taxon>
        <taxon>Prymnesium</taxon>
    </lineage>
</organism>
<dbReference type="Proteomes" id="UP001515480">
    <property type="component" value="Unassembled WGS sequence"/>
</dbReference>
<protein>
    <submittedName>
        <fullName evidence="2">Uncharacterized protein</fullName>
    </submittedName>
</protein>
<gene>
    <name evidence="2" type="ORF">AB1Y20_010579</name>
</gene>
<feature type="region of interest" description="Disordered" evidence="1">
    <location>
        <begin position="146"/>
        <end position="216"/>
    </location>
</feature>
<evidence type="ECO:0000313" key="3">
    <source>
        <dbReference type="Proteomes" id="UP001515480"/>
    </source>
</evidence>
<proteinExistence type="predicted"/>
<reference evidence="2 3" key="1">
    <citation type="journal article" date="2024" name="Science">
        <title>Giant polyketide synthase enzymes in the biosynthesis of giant marine polyether toxins.</title>
        <authorList>
            <person name="Fallon T.R."/>
            <person name="Shende V.V."/>
            <person name="Wierzbicki I.H."/>
            <person name="Pendleton A.L."/>
            <person name="Watervoot N.F."/>
            <person name="Auber R.P."/>
            <person name="Gonzalez D.J."/>
            <person name="Wisecaver J.H."/>
            <person name="Moore B.S."/>
        </authorList>
    </citation>
    <scope>NUCLEOTIDE SEQUENCE [LARGE SCALE GENOMIC DNA]</scope>
    <source>
        <strain evidence="2 3">12B1</strain>
    </source>
</reference>
<dbReference type="EMBL" id="JBGBPQ010000020">
    <property type="protein sequence ID" value="KAL1504170.1"/>
    <property type="molecule type" value="Genomic_DNA"/>
</dbReference>
<name>A0AB34IPX7_PRYPA</name>
<keyword evidence="3" id="KW-1185">Reference proteome</keyword>
<accession>A0AB34IPX7</accession>